<feature type="region of interest" description="Disordered" evidence="1">
    <location>
        <begin position="1"/>
        <end position="21"/>
    </location>
</feature>
<protein>
    <recommendedName>
        <fullName evidence="4">DUF3077 domain-containing protein</fullName>
    </recommendedName>
</protein>
<name>A0A6L5C0C5_9PSED</name>
<evidence type="ECO:0008006" key="4">
    <source>
        <dbReference type="Google" id="ProtNLM"/>
    </source>
</evidence>
<dbReference type="AlphaFoldDB" id="A0A6L5C0C5"/>
<accession>A0A6L5C0C5</accession>
<sequence length="106" mass="11428">MFKVTPNPPGTDSTTPSDLGERISSFADIKATPRTPGTLFAVNPEATRETLMVYLVETLASVDVMVHNLVDLLDGSSRNALLGISNSVMLAEITANRVLDQIDPRE</sequence>
<comment type="caution">
    <text evidence="2">The sequence shown here is derived from an EMBL/GenBank/DDBJ whole genome shotgun (WGS) entry which is preliminary data.</text>
</comment>
<reference evidence="2 3" key="1">
    <citation type="submission" date="2019-12" db="EMBL/GenBank/DDBJ databases">
        <title>Endophytic bacteria associated with Panax ginseng seedlings.</title>
        <authorList>
            <person name="Park J.M."/>
            <person name="Shin R."/>
            <person name="Jo S.H."/>
        </authorList>
    </citation>
    <scope>NUCLEOTIDE SEQUENCE [LARGE SCALE GENOMIC DNA]</scope>
    <source>
        <strain evidence="2 3">PgKB32</strain>
    </source>
</reference>
<gene>
    <name evidence="2" type="ORF">FX983_00895</name>
</gene>
<dbReference type="Pfam" id="PF19619">
    <property type="entry name" value="DUF6124"/>
    <property type="match status" value="1"/>
</dbReference>
<evidence type="ECO:0000313" key="3">
    <source>
        <dbReference type="Proteomes" id="UP000475265"/>
    </source>
</evidence>
<organism evidence="2 3">
    <name type="scientific">Pseudomonas frederiksbergensis</name>
    <dbReference type="NCBI Taxonomy" id="104087"/>
    <lineage>
        <taxon>Bacteria</taxon>
        <taxon>Pseudomonadati</taxon>
        <taxon>Pseudomonadota</taxon>
        <taxon>Gammaproteobacteria</taxon>
        <taxon>Pseudomonadales</taxon>
        <taxon>Pseudomonadaceae</taxon>
        <taxon>Pseudomonas</taxon>
    </lineage>
</organism>
<evidence type="ECO:0000256" key="1">
    <source>
        <dbReference type="SAM" id="MobiDB-lite"/>
    </source>
</evidence>
<dbReference type="EMBL" id="JAAAXX010000001">
    <property type="protein sequence ID" value="KAF2392934.1"/>
    <property type="molecule type" value="Genomic_DNA"/>
</dbReference>
<dbReference type="RefSeq" id="WP_163908621.1">
    <property type="nucleotide sequence ID" value="NZ_JAAAXX010000001.1"/>
</dbReference>
<evidence type="ECO:0000313" key="2">
    <source>
        <dbReference type="EMBL" id="KAF2392934.1"/>
    </source>
</evidence>
<proteinExistence type="predicted"/>
<dbReference type="Proteomes" id="UP000475265">
    <property type="component" value="Unassembled WGS sequence"/>
</dbReference>